<reference evidence="1 2" key="1">
    <citation type="submission" date="2007-10" db="EMBL/GenBank/DDBJ databases">
        <authorList>
            <person name="Yayanos A."/>
            <person name="Ferriera S."/>
            <person name="Johnson J."/>
            <person name="Kravitz S."/>
            <person name="Halpern A."/>
            <person name="Remington K."/>
            <person name="Beeson K."/>
            <person name="Tran B."/>
            <person name="Rogers Y.-H."/>
            <person name="Friedman R."/>
            <person name="Venter J.C."/>
        </authorList>
    </citation>
    <scope>NUCLEOTIDE SEQUENCE [LARGE SCALE GENOMIC DNA]</scope>
    <source>
        <strain evidence="1 2">KT99</strain>
    </source>
</reference>
<dbReference type="EMBL" id="ABIC01000065">
    <property type="protein sequence ID" value="EDP98843.1"/>
    <property type="molecule type" value="Genomic_DNA"/>
</dbReference>
<evidence type="ECO:0000313" key="2">
    <source>
        <dbReference type="Proteomes" id="UP000005839"/>
    </source>
</evidence>
<dbReference type="AlphaFoldDB" id="A9DLN6"/>
<comment type="caution">
    <text evidence="1">The sequence shown here is derived from an EMBL/GenBank/DDBJ whole genome shotgun (WGS) entry which is preliminary data.</text>
</comment>
<sequence length="114" mass="13502">MSGFIRFFVTSEKASSEEVNIQMWWGLGRWRQKDANYLEKHRSLHRPILNQEYFKKYLHIRSLIHLLVVVTFVNPSTAPWLAMNTQDALVFSNPTKYQTNPTQKIFKTCYSTCK</sequence>
<protein>
    <submittedName>
        <fullName evidence="1">Uncharacterized protein</fullName>
    </submittedName>
</protein>
<name>A9DLN6_9GAMM</name>
<evidence type="ECO:0000313" key="1">
    <source>
        <dbReference type="EMBL" id="EDP98843.1"/>
    </source>
</evidence>
<accession>A9DLN6</accession>
<dbReference type="STRING" id="314608.KT99_14435"/>
<keyword evidence="2" id="KW-1185">Reference proteome</keyword>
<proteinExistence type="predicted"/>
<gene>
    <name evidence="1" type="ORF">KT99_14435</name>
</gene>
<organism evidence="1 2">
    <name type="scientific">Shewanella benthica KT99</name>
    <dbReference type="NCBI Taxonomy" id="314608"/>
    <lineage>
        <taxon>Bacteria</taxon>
        <taxon>Pseudomonadati</taxon>
        <taxon>Pseudomonadota</taxon>
        <taxon>Gammaproteobacteria</taxon>
        <taxon>Alteromonadales</taxon>
        <taxon>Shewanellaceae</taxon>
        <taxon>Shewanella</taxon>
    </lineage>
</organism>
<dbReference type="Proteomes" id="UP000005839">
    <property type="component" value="Unassembled WGS sequence"/>
</dbReference>